<feature type="non-terminal residue" evidence="2">
    <location>
        <position position="1"/>
    </location>
</feature>
<keyword evidence="3" id="KW-1185">Reference proteome</keyword>
<sequence>MGSLLASTMNDAMACPLLHVIKGVPSSGTYPAVVEEIYMLQPKGFHEGSPNKVCRLRKLLYGLKQAARQWNKKLHSVLTELGYRRLESNRSMYLYVKGDLRMTVPVNINNITLACKDPVLIDHAVEELSKHFKFHDLGQTKFLLGVEISQDWDNHSISLSQHQYIIDMLERYSMRPHHHSACTWHQAPQIHGSPER</sequence>
<dbReference type="Pfam" id="PF07727">
    <property type="entry name" value="RVT_2"/>
    <property type="match status" value="1"/>
</dbReference>
<dbReference type="EMBL" id="JANBPK010001019">
    <property type="protein sequence ID" value="KAJ2927258.1"/>
    <property type="molecule type" value="Genomic_DNA"/>
</dbReference>
<dbReference type="OrthoDB" id="3344688at2759"/>
<organism evidence="2 3">
    <name type="scientific">Candolleomyces eurysporus</name>
    <dbReference type="NCBI Taxonomy" id="2828524"/>
    <lineage>
        <taxon>Eukaryota</taxon>
        <taxon>Fungi</taxon>
        <taxon>Dikarya</taxon>
        <taxon>Basidiomycota</taxon>
        <taxon>Agaricomycotina</taxon>
        <taxon>Agaricomycetes</taxon>
        <taxon>Agaricomycetidae</taxon>
        <taxon>Agaricales</taxon>
        <taxon>Agaricineae</taxon>
        <taxon>Psathyrellaceae</taxon>
        <taxon>Candolleomyces</taxon>
    </lineage>
</organism>
<name>A0A9W8JAM8_9AGAR</name>
<evidence type="ECO:0000259" key="1">
    <source>
        <dbReference type="Pfam" id="PF07727"/>
    </source>
</evidence>
<reference evidence="2" key="1">
    <citation type="submission" date="2022-06" db="EMBL/GenBank/DDBJ databases">
        <title>Genome Sequence of Candolleomyces eurysporus.</title>
        <authorList>
            <person name="Buettner E."/>
        </authorList>
    </citation>
    <scope>NUCLEOTIDE SEQUENCE</scope>
    <source>
        <strain evidence="2">VTCC 930004</strain>
    </source>
</reference>
<evidence type="ECO:0000313" key="3">
    <source>
        <dbReference type="Proteomes" id="UP001140091"/>
    </source>
</evidence>
<gene>
    <name evidence="2" type="ORF">H1R20_g9833</name>
</gene>
<accession>A0A9W8JAM8</accession>
<proteinExistence type="predicted"/>
<dbReference type="InterPro" id="IPR013103">
    <property type="entry name" value="RVT_2"/>
</dbReference>
<evidence type="ECO:0000313" key="2">
    <source>
        <dbReference type="EMBL" id="KAJ2927258.1"/>
    </source>
</evidence>
<protein>
    <recommendedName>
        <fullName evidence="1">Reverse transcriptase Ty1/copia-type domain-containing protein</fullName>
    </recommendedName>
</protein>
<comment type="caution">
    <text evidence="2">The sequence shown here is derived from an EMBL/GenBank/DDBJ whole genome shotgun (WGS) entry which is preliminary data.</text>
</comment>
<dbReference type="Proteomes" id="UP001140091">
    <property type="component" value="Unassembled WGS sequence"/>
</dbReference>
<feature type="domain" description="Reverse transcriptase Ty1/copia-type" evidence="1">
    <location>
        <begin position="32"/>
        <end position="175"/>
    </location>
</feature>
<dbReference type="AlphaFoldDB" id="A0A9W8JAM8"/>